<evidence type="ECO:0000313" key="7">
    <source>
        <dbReference type="EMBL" id="MEQ2200341.1"/>
    </source>
</evidence>
<comment type="caution">
    <text evidence="7">The sequence shown here is derived from an EMBL/GenBank/DDBJ whole genome shotgun (WGS) entry which is preliminary data.</text>
</comment>
<gene>
    <name evidence="7" type="primary">XPO1_3</name>
    <name evidence="7" type="ORF">XENOCAPTIV_027925</name>
</gene>
<dbReference type="SMART" id="SM01102">
    <property type="entry name" value="CRM1_C"/>
    <property type="match status" value="1"/>
</dbReference>
<dbReference type="Pfam" id="PF08767">
    <property type="entry name" value="CRM1_C"/>
    <property type="match status" value="1"/>
</dbReference>
<dbReference type="InterPro" id="IPR016024">
    <property type="entry name" value="ARM-type_fold"/>
</dbReference>
<dbReference type="InterPro" id="IPR011989">
    <property type="entry name" value="ARM-like"/>
</dbReference>
<comment type="subcellular location">
    <subcellularLocation>
        <location evidence="1">Nucleus</location>
    </subcellularLocation>
</comment>
<accession>A0ABV0QWW8</accession>
<dbReference type="Gene3D" id="6.10.250.450">
    <property type="match status" value="1"/>
</dbReference>
<evidence type="ECO:0000256" key="4">
    <source>
        <dbReference type="ARBA" id="ARBA00022927"/>
    </source>
</evidence>
<evidence type="ECO:0000256" key="3">
    <source>
        <dbReference type="ARBA" id="ARBA00022448"/>
    </source>
</evidence>
<proteinExistence type="inferred from homology"/>
<evidence type="ECO:0000313" key="8">
    <source>
        <dbReference type="Proteomes" id="UP001434883"/>
    </source>
</evidence>
<keyword evidence="8" id="KW-1185">Reference proteome</keyword>
<evidence type="ECO:0000256" key="5">
    <source>
        <dbReference type="ARBA" id="ARBA00023242"/>
    </source>
</evidence>
<dbReference type="PANTHER" id="PTHR11223:SF15">
    <property type="entry name" value="EXPORTIN 1 (CRM1 HOMOLOG, YEAST) B"/>
    <property type="match status" value="1"/>
</dbReference>
<reference evidence="7 8" key="1">
    <citation type="submission" date="2021-06" db="EMBL/GenBank/DDBJ databases">
        <authorList>
            <person name="Palmer J.M."/>
        </authorList>
    </citation>
    <scope>NUCLEOTIDE SEQUENCE [LARGE SCALE GENOMIC DNA]</scope>
    <source>
        <strain evidence="7 8">XC_2019</strain>
        <tissue evidence="7">Muscle</tissue>
    </source>
</reference>
<keyword evidence="4" id="KW-0653">Protein transport</keyword>
<protein>
    <submittedName>
        <fullName evidence="7">Exportin-1</fullName>
    </submittedName>
</protein>
<comment type="similarity">
    <text evidence="2">Belongs to the exportin family.</text>
</comment>
<evidence type="ECO:0000256" key="2">
    <source>
        <dbReference type="ARBA" id="ARBA00009466"/>
    </source>
</evidence>
<keyword evidence="5" id="KW-0539">Nucleus</keyword>
<sequence>MCERLLCAAGEMVTKQPLIRSMRTVKRETLKLISGWVSRSNDPQMVGENFVPPLLDAVLIDYQRNVPAAREPEVLSTMATIVNKLGGHITSEIPQIFDAVFECTLNMINKNFEEYPEHRTHFFYLLQAVNSHCFPAFLAIPPAQFKLVLDSIIWAFKHTMRNVADTGLQILYTMLQNVAQEEAAAQSFYQTYFCDILQHIFSVVTDTSHTAGLTMHASILAYMFNLVEEGKITVGLNPGNPTNNQTSVCPHLWLFVLLSLSAQVKVFVTGLFSLNQDIPAFKEHLRDFLVQIKEFAGEDTSDLFLEEREASLRQAQEEKHKIQMSVPGILNPHEIPEEMCD</sequence>
<dbReference type="Gene3D" id="1.25.10.10">
    <property type="entry name" value="Leucine-rich Repeat Variant"/>
    <property type="match status" value="1"/>
</dbReference>
<evidence type="ECO:0000256" key="1">
    <source>
        <dbReference type="ARBA" id="ARBA00004123"/>
    </source>
</evidence>
<evidence type="ECO:0000259" key="6">
    <source>
        <dbReference type="SMART" id="SM01102"/>
    </source>
</evidence>
<dbReference type="InterPro" id="IPR045065">
    <property type="entry name" value="XPO1/5"/>
</dbReference>
<keyword evidence="3" id="KW-0813">Transport</keyword>
<name>A0ABV0QWW8_9TELE</name>
<dbReference type="SUPFAM" id="SSF48371">
    <property type="entry name" value="ARM repeat"/>
    <property type="match status" value="1"/>
</dbReference>
<dbReference type="EMBL" id="JAHRIN010025951">
    <property type="protein sequence ID" value="MEQ2200341.1"/>
    <property type="molecule type" value="Genomic_DNA"/>
</dbReference>
<dbReference type="PANTHER" id="PTHR11223">
    <property type="entry name" value="EXPORTIN 1/5"/>
    <property type="match status" value="1"/>
</dbReference>
<dbReference type="InterPro" id="IPR014877">
    <property type="entry name" value="XPO1_C_dom"/>
</dbReference>
<organism evidence="7 8">
    <name type="scientific">Xenoophorus captivus</name>
    <dbReference type="NCBI Taxonomy" id="1517983"/>
    <lineage>
        <taxon>Eukaryota</taxon>
        <taxon>Metazoa</taxon>
        <taxon>Chordata</taxon>
        <taxon>Craniata</taxon>
        <taxon>Vertebrata</taxon>
        <taxon>Euteleostomi</taxon>
        <taxon>Actinopterygii</taxon>
        <taxon>Neopterygii</taxon>
        <taxon>Teleostei</taxon>
        <taxon>Neoteleostei</taxon>
        <taxon>Acanthomorphata</taxon>
        <taxon>Ovalentaria</taxon>
        <taxon>Atherinomorphae</taxon>
        <taxon>Cyprinodontiformes</taxon>
        <taxon>Goodeidae</taxon>
        <taxon>Xenoophorus</taxon>
    </lineage>
</organism>
<feature type="domain" description="Exportin-1 C-terminal" evidence="6">
    <location>
        <begin position="1"/>
        <end position="297"/>
    </location>
</feature>
<dbReference type="Proteomes" id="UP001434883">
    <property type="component" value="Unassembled WGS sequence"/>
</dbReference>